<dbReference type="CDD" id="cd14007">
    <property type="entry name" value="STKc_Aurora"/>
    <property type="match status" value="1"/>
</dbReference>
<feature type="domain" description="Protein kinase" evidence="15">
    <location>
        <begin position="39"/>
        <end position="289"/>
    </location>
</feature>
<feature type="binding site" evidence="9 11">
    <location>
        <position position="68"/>
    </location>
    <ligand>
        <name>ATP</name>
        <dbReference type="ChEBI" id="CHEBI:30616"/>
    </ligand>
</feature>
<keyword evidence="2 13" id="KW-0808">Transferase</keyword>
<dbReference type="Proteomes" id="UP000549394">
    <property type="component" value="Unassembled WGS sequence"/>
</dbReference>
<keyword evidence="3 9" id="KW-0547">Nucleotide-binding</keyword>
<evidence type="ECO:0000256" key="11">
    <source>
        <dbReference type="PROSITE-ProRule" id="PRU10141"/>
    </source>
</evidence>
<evidence type="ECO:0000313" key="17">
    <source>
        <dbReference type="Proteomes" id="UP000549394"/>
    </source>
</evidence>
<dbReference type="GO" id="GO:0004674">
    <property type="term" value="F:protein serine/threonine kinase activity"/>
    <property type="evidence" value="ECO:0007669"/>
    <property type="project" value="UniProtKB-KW"/>
</dbReference>
<dbReference type="PROSITE" id="PS00107">
    <property type="entry name" value="PROTEIN_KINASE_ATP"/>
    <property type="match status" value="1"/>
</dbReference>
<dbReference type="InterPro" id="IPR011009">
    <property type="entry name" value="Kinase-like_dom_sf"/>
</dbReference>
<dbReference type="InterPro" id="IPR017441">
    <property type="entry name" value="Protein_kinase_ATP_BS"/>
</dbReference>
<comment type="catalytic activity">
    <reaction evidence="7 13">
        <text>L-seryl-[protein] + ATP = O-phospho-L-seryl-[protein] + ADP + H(+)</text>
        <dbReference type="Rhea" id="RHEA:17989"/>
        <dbReference type="Rhea" id="RHEA-COMP:9863"/>
        <dbReference type="Rhea" id="RHEA-COMP:11604"/>
        <dbReference type="ChEBI" id="CHEBI:15378"/>
        <dbReference type="ChEBI" id="CHEBI:29999"/>
        <dbReference type="ChEBI" id="CHEBI:30616"/>
        <dbReference type="ChEBI" id="CHEBI:83421"/>
        <dbReference type="ChEBI" id="CHEBI:456216"/>
        <dbReference type="EC" id="2.7.11.1"/>
    </reaction>
</comment>
<evidence type="ECO:0000256" key="1">
    <source>
        <dbReference type="ARBA" id="ARBA00022527"/>
    </source>
</evidence>
<accession>A0A7I8VGG7</accession>
<dbReference type="InterPro" id="IPR000719">
    <property type="entry name" value="Prot_kinase_dom"/>
</dbReference>
<dbReference type="InterPro" id="IPR030616">
    <property type="entry name" value="Aur-like"/>
</dbReference>
<feature type="binding site" evidence="9">
    <location>
        <position position="49"/>
    </location>
    <ligand>
        <name>ATP</name>
        <dbReference type="ChEBI" id="CHEBI:30616"/>
    </ligand>
</feature>
<evidence type="ECO:0000313" key="16">
    <source>
        <dbReference type="EMBL" id="CAD5115095.1"/>
    </source>
</evidence>
<evidence type="ECO:0000256" key="14">
    <source>
        <dbReference type="SAM" id="MobiDB-lite"/>
    </source>
</evidence>
<feature type="binding site" evidence="9">
    <location>
        <begin position="117"/>
        <end position="119"/>
    </location>
    <ligand>
        <name>ATP</name>
        <dbReference type="ChEBI" id="CHEBI:30616"/>
    </ligand>
</feature>
<dbReference type="InterPro" id="IPR008271">
    <property type="entry name" value="Ser/Thr_kinase_AS"/>
</dbReference>
<proteinExistence type="inferred from homology"/>
<comment type="similarity">
    <text evidence="13">Belongs to the protein kinase superfamily. Ser/Thr protein kinase family. Aurora subfamily.</text>
</comment>
<dbReference type="OrthoDB" id="377346at2759"/>
<dbReference type="FunFam" id="1.10.510.10:FF:000235">
    <property type="entry name" value="Serine/threonine-protein kinase ark1"/>
    <property type="match status" value="1"/>
</dbReference>
<feature type="binding site" evidence="9">
    <location>
        <position position="180"/>
    </location>
    <ligand>
        <name>ATP</name>
        <dbReference type="ChEBI" id="CHEBI:30616"/>
    </ligand>
</feature>
<evidence type="ECO:0000256" key="9">
    <source>
        <dbReference type="PIRSR" id="PIRSR630616-2"/>
    </source>
</evidence>
<dbReference type="Pfam" id="PF00069">
    <property type="entry name" value="Pkinase"/>
    <property type="match status" value="1"/>
</dbReference>
<evidence type="ECO:0000256" key="2">
    <source>
        <dbReference type="ARBA" id="ARBA00022679"/>
    </source>
</evidence>
<dbReference type="Gene3D" id="1.10.510.10">
    <property type="entry name" value="Transferase(Phosphotransferase) domain 1"/>
    <property type="match status" value="1"/>
</dbReference>
<evidence type="ECO:0000256" key="7">
    <source>
        <dbReference type="ARBA" id="ARBA00048679"/>
    </source>
</evidence>
<comment type="catalytic activity">
    <reaction evidence="6 13">
        <text>L-threonyl-[protein] + ATP = O-phospho-L-threonyl-[protein] + ADP + H(+)</text>
        <dbReference type="Rhea" id="RHEA:46608"/>
        <dbReference type="Rhea" id="RHEA-COMP:11060"/>
        <dbReference type="Rhea" id="RHEA-COMP:11605"/>
        <dbReference type="ChEBI" id="CHEBI:15378"/>
        <dbReference type="ChEBI" id="CHEBI:30013"/>
        <dbReference type="ChEBI" id="CHEBI:30616"/>
        <dbReference type="ChEBI" id="CHEBI:61977"/>
        <dbReference type="ChEBI" id="CHEBI:456216"/>
        <dbReference type="EC" id="2.7.11.1"/>
    </reaction>
</comment>
<evidence type="ECO:0000256" key="4">
    <source>
        <dbReference type="ARBA" id="ARBA00022777"/>
    </source>
</evidence>
<feature type="binding site" evidence="9">
    <location>
        <begin position="166"/>
        <end position="167"/>
    </location>
    <ligand>
        <name>ATP</name>
        <dbReference type="ChEBI" id="CHEBI:30616"/>
    </ligand>
</feature>
<sequence length="319" mass="36946">MASNKENLLPGALEKHSRPDDFSDDDEIPDECPFKIEDFEIGKPLGRGKFGRVYLARTKKEKFICAIKIMFKSEIMQSHLEKQIRREIEIGCHLSHPNIIKLYNWTHDDRKIYMFIEYAARGELYKELKKNRYFTESRSGKYMYQIADALKYCHENKVIHRDIKPENLLLDHGGNVKISDFGWSVHAPSMKRRTMCGTLDYLPPEMIRGHHHTETVDLWALGILCYEFLVGRPPFESEGTEATYRKILDCTVLFPSRVSSFARDLILKLLIVKPQERLSLDGIINHKWVQDGVNSGKSKGLLTSSVQRSVTVSRIQEID</sequence>
<comment type="caution">
    <text evidence="16">The sequence shown here is derived from an EMBL/GenBank/DDBJ whole genome shotgun (WGS) entry which is preliminary data.</text>
</comment>
<dbReference type="PROSITE" id="PS50011">
    <property type="entry name" value="PROTEIN_KINASE_DOM"/>
    <property type="match status" value="1"/>
</dbReference>
<evidence type="ECO:0000256" key="12">
    <source>
        <dbReference type="RuleBase" id="RU000304"/>
    </source>
</evidence>
<dbReference type="PROSITE" id="PS00108">
    <property type="entry name" value="PROTEIN_KINASE_ST"/>
    <property type="match status" value="1"/>
</dbReference>
<feature type="active site" description="Proton acceptor" evidence="8">
    <location>
        <position position="162"/>
    </location>
</feature>
<keyword evidence="1 12" id="KW-0723">Serine/threonine-protein kinase</keyword>
<evidence type="ECO:0000256" key="3">
    <source>
        <dbReference type="ARBA" id="ARBA00022741"/>
    </source>
</evidence>
<dbReference type="EMBL" id="CAJFCJ010000005">
    <property type="protein sequence ID" value="CAD5115095.1"/>
    <property type="molecule type" value="Genomic_DNA"/>
</dbReference>
<dbReference type="GO" id="GO:0005524">
    <property type="term" value="F:ATP binding"/>
    <property type="evidence" value="ECO:0007669"/>
    <property type="project" value="UniProtKB-UniRule"/>
</dbReference>
<evidence type="ECO:0000256" key="10">
    <source>
        <dbReference type="PIRSR" id="PIRSR630616-3"/>
    </source>
</evidence>
<evidence type="ECO:0000256" key="13">
    <source>
        <dbReference type="RuleBase" id="RU367134"/>
    </source>
</evidence>
<evidence type="ECO:0000256" key="5">
    <source>
        <dbReference type="ARBA" id="ARBA00022840"/>
    </source>
</evidence>
<dbReference type="FunFam" id="3.30.200.20:FF:000042">
    <property type="entry name" value="Aurora kinase A"/>
    <property type="match status" value="1"/>
</dbReference>
<dbReference type="EC" id="2.7.11.1" evidence="13"/>
<evidence type="ECO:0000256" key="8">
    <source>
        <dbReference type="PIRSR" id="PIRSR630616-1"/>
    </source>
</evidence>
<evidence type="ECO:0000259" key="15">
    <source>
        <dbReference type="PROSITE" id="PS50011"/>
    </source>
</evidence>
<dbReference type="SMART" id="SM00220">
    <property type="entry name" value="S_TKc"/>
    <property type="match status" value="1"/>
</dbReference>
<organism evidence="16 17">
    <name type="scientific">Dimorphilus gyrociliatus</name>
    <dbReference type="NCBI Taxonomy" id="2664684"/>
    <lineage>
        <taxon>Eukaryota</taxon>
        <taxon>Metazoa</taxon>
        <taxon>Spiralia</taxon>
        <taxon>Lophotrochozoa</taxon>
        <taxon>Annelida</taxon>
        <taxon>Polychaeta</taxon>
        <taxon>Polychaeta incertae sedis</taxon>
        <taxon>Dinophilidae</taxon>
        <taxon>Dimorphilus</taxon>
    </lineage>
</organism>
<feature type="cross-link" description="Glycyl lysine isopeptide (Lys-Gly) (interchain with G-Cter in SUMO2)" evidence="10">
    <location>
        <position position="164"/>
    </location>
</feature>
<dbReference type="SUPFAM" id="SSF56112">
    <property type="entry name" value="Protein kinase-like (PK-like)"/>
    <property type="match status" value="1"/>
</dbReference>
<protein>
    <recommendedName>
        <fullName evidence="13">Aurora kinase</fullName>
        <ecNumber evidence="13">2.7.11.1</ecNumber>
    </recommendedName>
</protein>
<gene>
    <name evidence="16" type="ORF">DGYR_LOCUS3869</name>
</gene>
<dbReference type="PANTHER" id="PTHR24350">
    <property type="entry name" value="SERINE/THREONINE-PROTEIN KINASE IAL-RELATED"/>
    <property type="match status" value="1"/>
</dbReference>
<reference evidence="16 17" key="1">
    <citation type="submission" date="2020-08" db="EMBL/GenBank/DDBJ databases">
        <authorList>
            <person name="Hejnol A."/>
        </authorList>
    </citation>
    <scope>NUCLEOTIDE SEQUENCE [LARGE SCALE GENOMIC DNA]</scope>
</reference>
<keyword evidence="17" id="KW-1185">Reference proteome</keyword>
<keyword evidence="4 13" id="KW-0418">Kinase</keyword>
<dbReference type="AlphaFoldDB" id="A0A7I8VGG7"/>
<feature type="region of interest" description="Disordered" evidence="14">
    <location>
        <begin position="1"/>
        <end position="27"/>
    </location>
</feature>
<name>A0A7I8VGG7_9ANNE</name>
<keyword evidence="5 9" id="KW-0067">ATP-binding</keyword>
<evidence type="ECO:0000256" key="6">
    <source>
        <dbReference type="ARBA" id="ARBA00047899"/>
    </source>
</evidence>